<gene>
    <name evidence="1" type="ORF">PEVE_00040340</name>
</gene>
<reference evidence="1 2" key="1">
    <citation type="submission" date="2022-05" db="EMBL/GenBank/DDBJ databases">
        <authorList>
            <consortium name="Genoscope - CEA"/>
            <person name="William W."/>
        </authorList>
    </citation>
    <scope>NUCLEOTIDE SEQUENCE [LARGE SCALE GENOMIC DNA]</scope>
</reference>
<dbReference type="Proteomes" id="UP001159427">
    <property type="component" value="Unassembled WGS sequence"/>
</dbReference>
<evidence type="ECO:0008006" key="3">
    <source>
        <dbReference type="Google" id="ProtNLM"/>
    </source>
</evidence>
<name>A0ABN8N519_9CNID</name>
<protein>
    <recommendedName>
        <fullName evidence="3">HECT domain-containing protein</fullName>
    </recommendedName>
</protein>
<dbReference type="InterPro" id="IPR035983">
    <property type="entry name" value="Hect_E3_ubiquitin_ligase"/>
</dbReference>
<sequence>MDVELAHQELIQGPRNIAQCWAPILRELEDNKPFKTPSIVEFFSLRTPTARKVLRVINCNPSSHAKRQCFDFLKKFIRSLDASALETFSKFITGSNSMPSSSGIFSSTDGYACRPIAHTCGQHLELPHTYQSYGELAEEFTLLLRNKGAWGFNIV</sequence>
<organism evidence="1 2">
    <name type="scientific">Porites evermanni</name>
    <dbReference type="NCBI Taxonomy" id="104178"/>
    <lineage>
        <taxon>Eukaryota</taxon>
        <taxon>Metazoa</taxon>
        <taxon>Cnidaria</taxon>
        <taxon>Anthozoa</taxon>
        <taxon>Hexacorallia</taxon>
        <taxon>Scleractinia</taxon>
        <taxon>Fungiina</taxon>
        <taxon>Poritidae</taxon>
        <taxon>Porites</taxon>
    </lineage>
</organism>
<dbReference type="SUPFAM" id="SSF56204">
    <property type="entry name" value="Hect, E3 ligase catalytic domain"/>
    <property type="match status" value="1"/>
</dbReference>
<evidence type="ECO:0000313" key="1">
    <source>
        <dbReference type="EMBL" id="CAH3041641.1"/>
    </source>
</evidence>
<dbReference type="EMBL" id="CALNXI010000732">
    <property type="protein sequence ID" value="CAH3041641.1"/>
    <property type="molecule type" value="Genomic_DNA"/>
</dbReference>
<proteinExistence type="predicted"/>
<keyword evidence="2" id="KW-1185">Reference proteome</keyword>
<accession>A0ABN8N519</accession>
<comment type="caution">
    <text evidence="1">The sequence shown here is derived from an EMBL/GenBank/DDBJ whole genome shotgun (WGS) entry which is preliminary data.</text>
</comment>
<dbReference type="Gene3D" id="3.30.2410.10">
    <property type="entry name" value="Hect, E3 ligase catalytic domain"/>
    <property type="match status" value="1"/>
</dbReference>
<evidence type="ECO:0000313" key="2">
    <source>
        <dbReference type="Proteomes" id="UP001159427"/>
    </source>
</evidence>